<dbReference type="Gene3D" id="3.90.79.10">
    <property type="entry name" value="Nucleoside Triphosphate Pyrophosphohydrolase"/>
    <property type="match status" value="1"/>
</dbReference>
<evidence type="ECO:0000256" key="1">
    <source>
        <dbReference type="ARBA" id="ARBA00022801"/>
    </source>
</evidence>
<evidence type="ECO:0000259" key="2">
    <source>
        <dbReference type="PROSITE" id="PS51462"/>
    </source>
</evidence>
<dbReference type="PRINTS" id="PR00502">
    <property type="entry name" value="NUDIXFAMILY"/>
</dbReference>
<reference evidence="3 4" key="1">
    <citation type="journal article" date="2016" name="Nat. Commun.">
        <title>Thousands of microbial genomes shed light on interconnected biogeochemical processes in an aquifer system.</title>
        <authorList>
            <person name="Anantharaman K."/>
            <person name="Brown C.T."/>
            <person name="Hug L.A."/>
            <person name="Sharon I."/>
            <person name="Castelle C.J."/>
            <person name="Probst A.J."/>
            <person name="Thomas B.C."/>
            <person name="Singh A."/>
            <person name="Wilkins M.J."/>
            <person name="Karaoz U."/>
            <person name="Brodie E.L."/>
            <person name="Williams K.H."/>
            <person name="Hubbard S.S."/>
            <person name="Banfield J.F."/>
        </authorList>
    </citation>
    <scope>NUCLEOTIDE SEQUENCE [LARGE SCALE GENOMIC DNA]</scope>
</reference>
<dbReference type="InterPro" id="IPR000086">
    <property type="entry name" value="NUDIX_hydrolase_dom"/>
</dbReference>
<dbReference type="GO" id="GO:0006203">
    <property type="term" value="P:dGTP catabolic process"/>
    <property type="evidence" value="ECO:0007669"/>
    <property type="project" value="TreeGrafter"/>
</dbReference>
<dbReference type="InterPro" id="IPR020476">
    <property type="entry name" value="Nudix_hydrolase"/>
</dbReference>
<dbReference type="AlphaFoldDB" id="A0A1F4XIR2"/>
<organism evidence="3 4">
    <name type="scientific">Candidatus Abawacabacteria bacterium RBG_16_42_10</name>
    <dbReference type="NCBI Taxonomy" id="1817814"/>
    <lineage>
        <taxon>Bacteria</taxon>
        <taxon>Candidatus Abawacaibacteriota</taxon>
    </lineage>
</organism>
<dbReference type="PANTHER" id="PTHR16099:SF5">
    <property type="entry name" value="NUCLEOTIDE TRIPHOSPHATE DIPHOSPHATASE NUDT15"/>
    <property type="match status" value="1"/>
</dbReference>
<proteinExistence type="predicted"/>
<gene>
    <name evidence="3" type="ORF">A2V81_04865</name>
</gene>
<dbReference type="Proteomes" id="UP000177614">
    <property type="component" value="Unassembled WGS sequence"/>
</dbReference>
<dbReference type="PANTHER" id="PTHR16099">
    <property type="entry name" value="8-OXO-DGTP DIPHOSPHATES NUDT15"/>
    <property type="match status" value="1"/>
</dbReference>
<dbReference type="STRING" id="1817814.A2V81_04865"/>
<comment type="caution">
    <text evidence="3">The sequence shown here is derived from an EMBL/GenBank/DDBJ whole genome shotgun (WGS) entry which is preliminary data.</text>
</comment>
<dbReference type="GO" id="GO:0035539">
    <property type="term" value="F:8-oxo-7,8-dihydrodeoxyguanosine triphosphate pyrophosphatase activity"/>
    <property type="evidence" value="ECO:0007669"/>
    <property type="project" value="TreeGrafter"/>
</dbReference>
<evidence type="ECO:0000313" key="4">
    <source>
        <dbReference type="Proteomes" id="UP000177614"/>
    </source>
</evidence>
<feature type="domain" description="Nudix hydrolase" evidence="2">
    <location>
        <begin position="28"/>
        <end position="151"/>
    </location>
</feature>
<name>A0A1F4XIR2_9BACT</name>
<dbReference type="PROSITE" id="PS51462">
    <property type="entry name" value="NUDIX"/>
    <property type="match status" value="1"/>
</dbReference>
<dbReference type="GO" id="GO:0005829">
    <property type="term" value="C:cytosol"/>
    <property type="evidence" value="ECO:0007669"/>
    <property type="project" value="TreeGrafter"/>
</dbReference>
<evidence type="ECO:0000313" key="3">
    <source>
        <dbReference type="EMBL" id="OGC81582.1"/>
    </source>
</evidence>
<accession>A0A1F4XIR2</accession>
<dbReference type="Pfam" id="PF00293">
    <property type="entry name" value="NUDIX"/>
    <property type="match status" value="1"/>
</dbReference>
<keyword evidence="1" id="KW-0378">Hydrolase</keyword>
<dbReference type="SUPFAM" id="SSF55811">
    <property type="entry name" value="Nudix"/>
    <property type="match status" value="1"/>
</dbReference>
<sequence length="151" mass="17095">MVPIKLNTQQKSQEQNNIPSLIGAVHPHFQIYVGSFVINPHNQLLMGLRCDEMDRGHWAVPGGHLDVGDTLEECALRELQEETGLVAENAIQFSQIEQPMTLSNKHYLHFGFLIRDFEDIPVINGEPRILSVGSGLIFKNYLIILLLHSER</sequence>
<protein>
    <recommendedName>
        <fullName evidence="2">Nudix hydrolase domain-containing protein</fullName>
    </recommendedName>
</protein>
<dbReference type="EMBL" id="MEWR01000023">
    <property type="protein sequence ID" value="OGC81582.1"/>
    <property type="molecule type" value="Genomic_DNA"/>
</dbReference>
<dbReference type="InterPro" id="IPR015797">
    <property type="entry name" value="NUDIX_hydrolase-like_dom_sf"/>
</dbReference>